<keyword evidence="1" id="KW-0489">Methyltransferase</keyword>
<dbReference type="InterPro" id="IPR006764">
    <property type="entry name" value="SAM_dep_MeTrfase_SAV2177_type"/>
</dbReference>
<protein>
    <submittedName>
        <fullName evidence="1">SAM-dependent methyltransferase</fullName>
    </submittedName>
</protein>
<dbReference type="SUPFAM" id="SSF53335">
    <property type="entry name" value="S-adenosyl-L-methionine-dependent methyltransferases"/>
    <property type="match status" value="1"/>
</dbReference>
<dbReference type="EMBL" id="AP023396">
    <property type="protein sequence ID" value="BCK55666.1"/>
    <property type="molecule type" value="Genomic_DNA"/>
</dbReference>
<reference evidence="1 2" key="1">
    <citation type="submission" date="2020-08" db="EMBL/GenBank/DDBJ databases">
        <title>Genome Sequencing of Nocardia wallacei strain FMUON74 and assembly.</title>
        <authorList>
            <person name="Toyokawa M."/>
            <person name="Uesaka K."/>
        </authorList>
    </citation>
    <scope>NUCLEOTIDE SEQUENCE [LARGE SCALE GENOMIC DNA]</scope>
    <source>
        <strain evidence="1 2">FMUON74</strain>
    </source>
</reference>
<keyword evidence="1" id="KW-0808">Transferase</keyword>
<gene>
    <name evidence="1" type="ORF">NWFMUON74_34380</name>
</gene>
<dbReference type="PIRSF" id="PIRSF017393">
    <property type="entry name" value="MTase_SAV2177"/>
    <property type="match status" value="1"/>
</dbReference>
<evidence type="ECO:0000313" key="2">
    <source>
        <dbReference type="Proteomes" id="UP000516173"/>
    </source>
</evidence>
<name>A0A7G1KM56_9NOCA</name>
<sequence length="295" mass="33070">MPRDRRVSYDAVDSGTTGVSRMTESFTGVDQSKPSIARVYDYLLGGRDNYEVDRKIGDYFINDLPGSVAIAYANRQALIRAVGDMARDGIRQFVDMGSGLPTADNVHQVAQDHAPDARVAYIDNDPIVLAHGRALLETDDNTTVIQADLREPEKIRQHPDVRRLIDFDQPVGVVFSAILHHLNDDEDPRELVQWWVDRVPSGSEVYISHFRSGNNEETQVAESKLQETFGRGRWRTDDEILALFGDDLEVLEPGLTFCARWRPAAPAAGVETIGVTERELTIWEHLISCALARKK</sequence>
<proteinExistence type="predicted"/>
<dbReference type="KEGG" id="nwl:NWFMUON74_34380"/>
<evidence type="ECO:0000313" key="1">
    <source>
        <dbReference type="EMBL" id="BCK55666.1"/>
    </source>
</evidence>
<dbReference type="GO" id="GO:0008168">
    <property type="term" value="F:methyltransferase activity"/>
    <property type="evidence" value="ECO:0007669"/>
    <property type="project" value="UniProtKB-KW"/>
</dbReference>
<dbReference type="AlphaFoldDB" id="A0A7G1KM56"/>
<dbReference type="Proteomes" id="UP000516173">
    <property type="component" value="Chromosome"/>
</dbReference>
<organism evidence="1 2">
    <name type="scientific">Nocardia wallacei</name>
    <dbReference type="NCBI Taxonomy" id="480035"/>
    <lineage>
        <taxon>Bacteria</taxon>
        <taxon>Bacillati</taxon>
        <taxon>Actinomycetota</taxon>
        <taxon>Actinomycetes</taxon>
        <taxon>Mycobacteriales</taxon>
        <taxon>Nocardiaceae</taxon>
        <taxon>Nocardia</taxon>
    </lineage>
</organism>
<dbReference type="GO" id="GO:0032259">
    <property type="term" value="P:methylation"/>
    <property type="evidence" value="ECO:0007669"/>
    <property type="project" value="UniProtKB-KW"/>
</dbReference>
<dbReference type="InterPro" id="IPR029063">
    <property type="entry name" value="SAM-dependent_MTases_sf"/>
</dbReference>
<dbReference type="Gene3D" id="3.40.50.150">
    <property type="entry name" value="Vaccinia Virus protein VP39"/>
    <property type="match status" value="1"/>
</dbReference>
<dbReference type="Pfam" id="PF04672">
    <property type="entry name" value="Methyltransf_19"/>
    <property type="match status" value="1"/>
</dbReference>
<keyword evidence="2" id="KW-1185">Reference proteome</keyword>
<accession>A0A7G1KM56</accession>